<dbReference type="Proteomes" id="UP000808337">
    <property type="component" value="Unassembled WGS sequence"/>
</dbReference>
<sequence length="191" mass="21991">MKTLEMKYLNLFALILSLFTGLVLSSCDKECNESNSLKDPVYFQYEARNYAWGFYHVGWYIDNKGNFDYYSLPEDLVEPDSSGYISKANLLANLTKADSIVYNISIHALQNQVELIDAVDEKKFSEIEHVGADIGIVNLYCYQWDKNRNLYKRFLLATGGDFIQYNLDPEARELTAWMIAIGDESGTFSWH</sequence>
<protein>
    <submittedName>
        <fullName evidence="1">Uncharacterized protein</fullName>
    </submittedName>
</protein>
<proteinExistence type="predicted"/>
<dbReference type="EMBL" id="JADKGY010000001">
    <property type="protein sequence ID" value="MBK9981885.1"/>
    <property type="molecule type" value="Genomic_DNA"/>
</dbReference>
<dbReference type="AlphaFoldDB" id="A0A9D7SRD9"/>
<evidence type="ECO:0000313" key="2">
    <source>
        <dbReference type="Proteomes" id="UP000808337"/>
    </source>
</evidence>
<evidence type="ECO:0000313" key="1">
    <source>
        <dbReference type="EMBL" id="MBK9981885.1"/>
    </source>
</evidence>
<organism evidence="1 2">
    <name type="scientific">Candidatus Opimibacter skivensis</name>
    <dbReference type="NCBI Taxonomy" id="2982028"/>
    <lineage>
        <taxon>Bacteria</taxon>
        <taxon>Pseudomonadati</taxon>
        <taxon>Bacteroidota</taxon>
        <taxon>Saprospiria</taxon>
        <taxon>Saprospirales</taxon>
        <taxon>Saprospiraceae</taxon>
        <taxon>Candidatus Opimibacter</taxon>
    </lineage>
</organism>
<gene>
    <name evidence="1" type="ORF">IPP15_05585</name>
</gene>
<reference evidence="1 2" key="1">
    <citation type="submission" date="2020-10" db="EMBL/GenBank/DDBJ databases">
        <title>Connecting structure to function with the recovery of over 1000 high-quality activated sludge metagenome-assembled genomes encoding full-length rRNA genes using long-read sequencing.</title>
        <authorList>
            <person name="Singleton C.M."/>
            <person name="Petriglieri F."/>
            <person name="Kristensen J.M."/>
            <person name="Kirkegaard R.H."/>
            <person name="Michaelsen T.Y."/>
            <person name="Andersen M.H."/>
            <person name="Karst S.M."/>
            <person name="Dueholm M.S."/>
            <person name="Nielsen P.H."/>
            <person name="Albertsen M."/>
        </authorList>
    </citation>
    <scope>NUCLEOTIDE SEQUENCE [LARGE SCALE GENOMIC DNA]</scope>
    <source>
        <strain evidence="1">Ribe_18-Q3-R11-54_MAXAC.273</strain>
    </source>
</reference>
<accession>A0A9D7SRD9</accession>
<name>A0A9D7SRD9_9BACT</name>
<dbReference type="PROSITE" id="PS51257">
    <property type="entry name" value="PROKAR_LIPOPROTEIN"/>
    <property type="match status" value="1"/>
</dbReference>
<comment type="caution">
    <text evidence="1">The sequence shown here is derived from an EMBL/GenBank/DDBJ whole genome shotgun (WGS) entry which is preliminary data.</text>
</comment>